<feature type="chain" id="PRO_5019858456" evidence="1">
    <location>
        <begin position="25"/>
        <end position="137"/>
    </location>
</feature>
<dbReference type="AlphaFoldDB" id="A0A495VJW3"/>
<name>A0A495VJW3_9RHOO</name>
<dbReference type="Gene3D" id="2.60.40.3230">
    <property type="match status" value="1"/>
</dbReference>
<keyword evidence="1" id="KW-0732">Signal</keyword>
<evidence type="ECO:0000313" key="2">
    <source>
        <dbReference type="EMBL" id="RKT49681.1"/>
    </source>
</evidence>
<reference evidence="2 3" key="1">
    <citation type="submission" date="2018-10" db="EMBL/GenBank/DDBJ databases">
        <title>Genomic Encyclopedia of Type Strains, Phase IV (KMG-IV): sequencing the most valuable type-strain genomes for metagenomic binning, comparative biology and taxonomic classification.</title>
        <authorList>
            <person name="Goeker M."/>
        </authorList>
    </citation>
    <scope>NUCLEOTIDE SEQUENCE [LARGE SCALE GENOMIC DNA]</scope>
    <source>
        <strain evidence="2 3">DSM 23841</strain>
    </source>
</reference>
<proteinExistence type="predicted"/>
<comment type="caution">
    <text evidence="2">The sequence shown here is derived from an EMBL/GenBank/DDBJ whole genome shotgun (WGS) entry which is preliminary data.</text>
</comment>
<dbReference type="RefSeq" id="WP_170160255.1">
    <property type="nucleotide sequence ID" value="NZ_RBXP01000020.1"/>
</dbReference>
<dbReference type="EMBL" id="RBXP01000020">
    <property type="protein sequence ID" value="RKT49681.1"/>
    <property type="molecule type" value="Genomic_DNA"/>
</dbReference>
<gene>
    <name evidence="2" type="ORF">DFR40_3347</name>
</gene>
<evidence type="ECO:0000313" key="3">
    <source>
        <dbReference type="Proteomes" id="UP000270626"/>
    </source>
</evidence>
<sequence>MNYAKLVSSLLLGTGLLFAGAASAQSMAAQIEQHGESRYVTVSSLMAKERNGFMAIQFELANSDSDPQRAFWRIKWLDADGFQVWDDEPWKPVLVQARARQNISASAPTPKARDFRIQFTAEKNWSTSSSPANYPAN</sequence>
<feature type="signal peptide" evidence="1">
    <location>
        <begin position="1"/>
        <end position="24"/>
    </location>
</feature>
<accession>A0A495VJW3</accession>
<keyword evidence="3" id="KW-1185">Reference proteome</keyword>
<organism evidence="2 3">
    <name type="scientific">Azonexus fungiphilus</name>
    <dbReference type="NCBI Taxonomy" id="146940"/>
    <lineage>
        <taxon>Bacteria</taxon>
        <taxon>Pseudomonadati</taxon>
        <taxon>Pseudomonadota</taxon>
        <taxon>Betaproteobacteria</taxon>
        <taxon>Rhodocyclales</taxon>
        <taxon>Azonexaceae</taxon>
        <taxon>Azonexus</taxon>
    </lineage>
</organism>
<dbReference type="InterPro" id="IPR038483">
    <property type="entry name" value="YcfL-like_sf"/>
</dbReference>
<dbReference type="Pfam" id="PF07233">
    <property type="entry name" value="DUF1425"/>
    <property type="match status" value="1"/>
</dbReference>
<dbReference type="Proteomes" id="UP000270626">
    <property type="component" value="Unassembled WGS sequence"/>
</dbReference>
<protein>
    <submittedName>
        <fullName evidence="2">Uncharacterized protein DUF1425</fullName>
    </submittedName>
</protein>
<dbReference type="CDD" id="cd09030">
    <property type="entry name" value="DUF1425"/>
    <property type="match status" value="1"/>
</dbReference>
<dbReference type="InterPro" id="IPR010824">
    <property type="entry name" value="DUF1425"/>
</dbReference>
<evidence type="ECO:0000256" key="1">
    <source>
        <dbReference type="SAM" id="SignalP"/>
    </source>
</evidence>